<dbReference type="GO" id="GO:0005829">
    <property type="term" value="C:cytosol"/>
    <property type="evidence" value="ECO:0007669"/>
    <property type="project" value="TreeGrafter"/>
</dbReference>
<evidence type="ECO:0000256" key="6">
    <source>
        <dbReference type="ARBA" id="ARBA00023098"/>
    </source>
</evidence>
<dbReference type="SUPFAM" id="SSF52151">
    <property type="entry name" value="FabD/lysophospholipase-like"/>
    <property type="match status" value="1"/>
</dbReference>
<dbReference type="GO" id="GO:0046475">
    <property type="term" value="P:glycerophospholipid catabolic process"/>
    <property type="evidence" value="ECO:0007669"/>
    <property type="project" value="TreeGrafter"/>
</dbReference>
<reference evidence="11 12" key="1">
    <citation type="submission" date="2019-07" db="EMBL/GenBank/DDBJ databases">
        <title>Venturia inaequalis Genome Resource.</title>
        <authorList>
            <person name="Lichtner F.J."/>
        </authorList>
    </citation>
    <scope>NUCLEOTIDE SEQUENCE [LARGE SCALE GENOMIC DNA]</scope>
    <source>
        <strain evidence="11 12">DMI_063113</strain>
    </source>
</reference>
<dbReference type="Proteomes" id="UP000490939">
    <property type="component" value="Unassembled WGS sequence"/>
</dbReference>
<keyword evidence="4 8" id="KW-0378">Hydrolase</keyword>
<comment type="similarity">
    <text evidence="1 9">Belongs to the lysophospholipase family.</text>
</comment>
<comment type="caution">
    <text evidence="11">The sequence shown here is derived from an EMBL/GenBank/DDBJ whole genome shotgun (WGS) entry which is preliminary data.</text>
</comment>
<evidence type="ECO:0000256" key="5">
    <source>
        <dbReference type="ARBA" id="ARBA00022963"/>
    </source>
</evidence>
<dbReference type="PANTHER" id="PTHR10728">
    <property type="entry name" value="CYTOSOLIC PHOSPHOLIPASE A2"/>
    <property type="match status" value="1"/>
</dbReference>
<evidence type="ECO:0000256" key="8">
    <source>
        <dbReference type="PROSITE-ProRule" id="PRU00555"/>
    </source>
</evidence>
<evidence type="ECO:0000256" key="9">
    <source>
        <dbReference type="RuleBase" id="RU362103"/>
    </source>
</evidence>
<evidence type="ECO:0000256" key="4">
    <source>
        <dbReference type="ARBA" id="ARBA00022801"/>
    </source>
</evidence>
<evidence type="ECO:0000256" key="2">
    <source>
        <dbReference type="ARBA" id="ARBA00013274"/>
    </source>
</evidence>
<evidence type="ECO:0000313" key="11">
    <source>
        <dbReference type="EMBL" id="KAE9994836.1"/>
    </source>
</evidence>
<dbReference type="EC" id="3.1.1.5" evidence="2 9"/>
<keyword evidence="7" id="KW-0325">Glycoprotein</keyword>
<accession>A0A8H3VVM6</accession>
<dbReference type="GO" id="GO:0004622">
    <property type="term" value="F:phosphatidylcholine lysophospholipase activity"/>
    <property type="evidence" value="ECO:0007669"/>
    <property type="project" value="UniProtKB-EC"/>
</dbReference>
<dbReference type="SMART" id="SM00022">
    <property type="entry name" value="PLAc"/>
    <property type="match status" value="1"/>
</dbReference>
<dbReference type="PANTHER" id="PTHR10728:SF33">
    <property type="entry name" value="LYSOPHOSPHOLIPASE 1-RELATED"/>
    <property type="match status" value="1"/>
</dbReference>
<comment type="catalytic activity">
    <reaction evidence="9">
        <text>a 1-acyl-sn-glycero-3-phosphocholine + H2O = sn-glycerol 3-phosphocholine + a fatty acid + H(+)</text>
        <dbReference type="Rhea" id="RHEA:15177"/>
        <dbReference type="ChEBI" id="CHEBI:15377"/>
        <dbReference type="ChEBI" id="CHEBI:15378"/>
        <dbReference type="ChEBI" id="CHEBI:16870"/>
        <dbReference type="ChEBI" id="CHEBI:28868"/>
        <dbReference type="ChEBI" id="CHEBI:58168"/>
        <dbReference type="EC" id="3.1.1.5"/>
    </reaction>
</comment>
<feature type="domain" description="PLA2c" evidence="10">
    <location>
        <begin position="47"/>
        <end position="555"/>
    </location>
</feature>
<organism evidence="11 12">
    <name type="scientific">Venturia inaequalis</name>
    <name type="common">Apple scab fungus</name>
    <dbReference type="NCBI Taxonomy" id="5025"/>
    <lineage>
        <taxon>Eukaryota</taxon>
        <taxon>Fungi</taxon>
        <taxon>Dikarya</taxon>
        <taxon>Ascomycota</taxon>
        <taxon>Pezizomycotina</taxon>
        <taxon>Dothideomycetes</taxon>
        <taxon>Pleosporomycetidae</taxon>
        <taxon>Venturiales</taxon>
        <taxon>Venturiaceae</taxon>
        <taxon>Venturia</taxon>
    </lineage>
</organism>
<evidence type="ECO:0000256" key="3">
    <source>
        <dbReference type="ARBA" id="ARBA00022729"/>
    </source>
</evidence>
<dbReference type="PROSITE" id="PS51210">
    <property type="entry name" value="PLA2C"/>
    <property type="match status" value="1"/>
</dbReference>
<dbReference type="GO" id="GO:0005783">
    <property type="term" value="C:endoplasmic reticulum"/>
    <property type="evidence" value="ECO:0007669"/>
    <property type="project" value="TreeGrafter"/>
</dbReference>
<keyword evidence="5 8" id="KW-0442">Lipid degradation</keyword>
<dbReference type="InterPro" id="IPR016035">
    <property type="entry name" value="Acyl_Trfase/lysoPLipase"/>
</dbReference>
<dbReference type="InterPro" id="IPR002642">
    <property type="entry name" value="LysoPLipase_cat_dom"/>
</dbReference>
<evidence type="ECO:0000256" key="1">
    <source>
        <dbReference type="ARBA" id="ARBA00008780"/>
    </source>
</evidence>
<dbReference type="Pfam" id="PF01735">
    <property type="entry name" value="PLA2_B"/>
    <property type="match status" value="1"/>
</dbReference>
<evidence type="ECO:0000313" key="12">
    <source>
        <dbReference type="Proteomes" id="UP000490939"/>
    </source>
</evidence>
<dbReference type="GO" id="GO:0004623">
    <property type="term" value="F:phospholipase A2 activity"/>
    <property type="evidence" value="ECO:0007669"/>
    <property type="project" value="TreeGrafter"/>
</dbReference>
<dbReference type="Gene3D" id="3.40.1090.10">
    <property type="entry name" value="Cytosolic phospholipase A2 catalytic domain"/>
    <property type="match status" value="1"/>
</dbReference>
<protein>
    <recommendedName>
        <fullName evidence="2 9">Lysophospholipase</fullName>
        <ecNumber evidence="2 9">3.1.1.5</ecNumber>
    </recommendedName>
</protein>
<name>A0A8H3VVM6_VENIN</name>
<evidence type="ECO:0000256" key="7">
    <source>
        <dbReference type="ARBA" id="ARBA00023180"/>
    </source>
</evidence>
<dbReference type="AlphaFoldDB" id="A0A8H3VVM6"/>
<keyword evidence="6 8" id="KW-0443">Lipid metabolism</keyword>
<evidence type="ECO:0000259" key="10">
    <source>
        <dbReference type="PROSITE" id="PS51210"/>
    </source>
</evidence>
<proteinExistence type="inferred from homology"/>
<keyword evidence="12" id="KW-1185">Reference proteome</keyword>
<dbReference type="EMBL" id="WNWR01000001">
    <property type="protein sequence ID" value="KAE9994836.1"/>
    <property type="molecule type" value="Genomic_DNA"/>
</dbReference>
<sequence length="555" mass="59610">MHGARSYWLTFGLQVAQSTCIQHAYGAAIPYDERQLVLSGYAPTSTACPAGSLLRPADRLSQLESAWVSRRKPKADAALASWLKRINAGFNTSNLPLVGLTISGGGYRSTLGGAGVIRGFDNRDSQLETSGLYQGLSYIAGLSGGSLLLSSIVGNNYPTMSSLKENLWRDALKRSIFAPGVLNASTLLPAITNDIRLKREAGFSPTLTDPYGRLLAYQVINSNDGGVSTTLSSVTEKSNFAQFNAPYPIITSLGIQLGKCLPTSNAIQYEFTPHEFGSWDKGVSSFTPTKYLGTPLSNGLPTEPGTKCTQNFDNLGYIAATSCALFSLTLCPSIAGDDPARDSTLNDVVQPLLNPSHTRITRDLYATYPNPFQNYKPAINVSSQSELYLMDGGSAFQNNPIWPFIQPASRVQVLLVNDNSADTTDNFPNGTEIRTTYLQAREHGLTRMPFIPPASTFVERGWDKRAVFFGCKEVGQLTIVYLPNAKYTYNSGVPTSKGEFSGEEVEGLIGNGVGVAGQGGAEGWAVCLGCAVVSKTGTGLPAVCEECFERYCFDG</sequence>
<keyword evidence="3" id="KW-0732">Signal</keyword>
<gene>
    <name evidence="11" type="ORF">EG327_000050</name>
</gene>